<feature type="compositionally biased region" description="Acidic residues" evidence="4">
    <location>
        <begin position="378"/>
        <end position="389"/>
    </location>
</feature>
<name>A0A5C3QEL5_9AGAR</name>
<evidence type="ECO:0008006" key="9">
    <source>
        <dbReference type="Google" id="ProtNLM"/>
    </source>
</evidence>
<dbReference type="InterPro" id="IPR001005">
    <property type="entry name" value="SANT/Myb"/>
</dbReference>
<evidence type="ECO:0000256" key="3">
    <source>
        <dbReference type="ARBA" id="ARBA00023242"/>
    </source>
</evidence>
<proteinExistence type="predicted"/>
<dbReference type="AlphaFoldDB" id="A0A5C3QEL5"/>
<dbReference type="SMART" id="SM00717">
    <property type="entry name" value="SANT"/>
    <property type="match status" value="3"/>
</dbReference>
<dbReference type="PANTHER" id="PTHR46380:SF2">
    <property type="entry name" value="CYCLIN-D-BINDING MYB-LIKE TRANSCRIPTION FACTOR 1"/>
    <property type="match status" value="1"/>
</dbReference>
<dbReference type="EMBL" id="ML178828">
    <property type="protein sequence ID" value="TFL00515.1"/>
    <property type="molecule type" value="Genomic_DNA"/>
</dbReference>
<evidence type="ECO:0000259" key="6">
    <source>
        <dbReference type="PROSITE" id="PS51294"/>
    </source>
</evidence>
<keyword evidence="2" id="KW-0238">DNA-binding</keyword>
<dbReference type="GO" id="GO:0005634">
    <property type="term" value="C:nucleus"/>
    <property type="evidence" value="ECO:0007669"/>
    <property type="project" value="UniProtKB-SubCell"/>
</dbReference>
<feature type="domain" description="HTH myb-type" evidence="6">
    <location>
        <begin position="159"/>
        <end position="212"/>
    </location>
</feature>
<dbReference type="CDD" id="cd00167">
    <property type="entry name" value="SANT"/>
    <property type="match status" value="2"/>
</dbReference>
<dbReference type="PROSITE" id="PS50090">
    <property type="entry name" value="MYB_LIKE"/>
    <property type="match status" value="2"/>
</dbReference>
<dbReference type="Gene3D" id="1.10.10.60">
    <property type="entry name" value="Homeodomain-like"/>
    <property type="match status" value="2"/>
</dbReference>
<evidence type="ECO:0000256" key="1">
    <source>
        <dbReference type="ARBA" id="ARBA00004123"/>
    </source>
</evidence>
<reference evidence="7 8" key="1">
    <citation type="journal article" date="2019" name="Nat. Ecol. Evol.">
        <title>Megaphylogeny resolves global patterns of mushroom evolution.</title>
        <authorList>
            <person name="Varga T."/>
            <person name="Krizsan K."/>
            <person name="Foldi C."/>
            <person name="Dima B."/>
            <person name="Sanchez-Garcia M."/>
            <person name="Sanchez-Ramirez S."/>
            <person name="Szollosi G.J."/>
            <person name="Szarkandi J.G."/>
            <person name="Papp V."/>
            <person name="Albert L."/>
            <person name="Andreopoulos W."/>
            <person name="Angelini C."/>
            <person name="Antonin V."/>
            <person name="Barry K.W."/>
            <person name="Bougher N.L."/>
            <person name="Buchanan P."/>
            <person name="Buyck B."/>
            <person name="Bense V."/>
            <person name="Catcheside P."/>
            <person name="Chovatia M."/>
            <person name="Cooper J."/>
            <person name="Damon W."/>
            <person name="Desjardin D."/>
            <person name="Finy P."/>
            <person name="Geml J."/>
            <person name="Haridas S."/>
            <person name="Hughes K."/>
            <person name="Justo A."/>
            <person name="Karasinski D."/>
            <person name="Kautmanova I."/>
            <person name="Kiss B."/>
            <person name="Kocsube S."/>
            <person name="Kotiranta H."/>
            <person name="LaButti K.M."/>
            <person name="Lechner B.E."/>
            <person name="Liimatainen K."/>
            <person name="Lipzen A."/>
            <person name="Lukacs Z."/>
            <person name="Mihaltcheva S."/>
            <person name="Morgado L.N."/>
            <person name="Niskanen T."/>
            <person name="Noordeloos M.E."/>
            <person name="Ohm R.A."/>
            <person name="Ortiz-Santana B."/>
            <person name="Ovrebo C."/>
            <person name="Racz N."/>
            <person name="Riley R."/>
            <person name="Savchenko A."/>
            <person name="Shiryaev A."/>
            <person name="Soop K."/>
            <person name="Spirin V."/>
            <person name="Szebenyi C."/>
            <person name="Tomsovsky M."/>
            <person name="Tulloss R.E."/>
            <person name="Uehling J."/>
            <person name="Grigoriev I.V."/>
            <person name="Vagvolgyi C."/>
            <person name="Papp T."/>
            <person name="Martin F.M."/>
            <person name="Miettinen O."/>
            <person name="Hibbett D.S."/>
            <person name="Nagy L.G."/>
        </authorList>
    </citation>
    <scope>NUCLEOTIDE SEQUENCE [LARGE SCALE GENOMIC DNA]</scope>
    <source>
        <strain evidence="7 8">CBS 309.79</strain>
    </source>
</reference>
<keyword evidence="8" id="KW-1185">Reference proteome</keyword>
<keyword evidence="3" id="KW-0539">Nucleus</keyword>
<evidence type="ECO:0000256" key="2">
    <source>
        <dbReference type="ARBA" id="ARBA00023125"/>
    </source>
</evidence>
<accession>A0A5C3QEL5</accession>
<protein>
    <recommendedName>
        <fullName evidence="9">Homeodomain-like protein</fullName>
    </recommendedName>
</protein>
<feature type="compositionally biased region" description="Polar residues" evidence="4">
    <location>
        <begin position="25"/>
        <end position="35"/>
    </location>
</feature>
<feature type="region of interest" description="Disordered" evidence="4">
    <location>
        <begin position="1"/>
        <end position="60"/>
    </location>
</feature>
<dbReference type="OrthoDB" id="39591at2759"/>
<dbReference type="GO" id="GO:0000976">
    <property type="term" value="F:transcription cis-regulatory region binding"/>
    <property type="evidence" value="ECO:0007669"/>
    <property type="project" value="TreeGrafter"/>
</dbReference>
<dbReference type="InterPro" id="IPR051651">
    <property type="entry name" value="DMTF1_DNA-bind_reg"/>
</dbReference>
<dbReference type="PROSITE" id="PS51294">
    <property type="entry name" value="HTH_MYB"/>
    <property type="match status" value="1"/>
</dbReference>
<evidence type="ECO:0000259" key="5">
    <source>
        <dbReference type="PROSITE" id="PS50090"/>
    </source>
</evidence>
<dbReference type="Pfam" id="PF13921">
    <property type="entry name" value="Myb_DNA-bind_6"/>
    <property type="match status" value="1"/>
</dbReference>
<gene>
    <name evidence="7" type="ORF">BDV98DRAFT_508988</name>
</gene>
<evidence type="ECO:0000313" key="8">
    <source>
        <dbReference type="Proteomes" id="UP000305067"/>
    </source>
</evidence>
<feature type="domain" description="Myb-like" evidence="5">
    <location>
        <begin position="159"/>
        <end position="208"/>
    </location>
</feature>
<feature type="compositionally biased region" description="Acidic residues" evidence="4">
    <location>
        <begin position="415"/>
        <end position="429"/>
    </location>
</feature>
<dbReference type="Proteomes" id="UP000305067">
    <property type="component" value="Unassembled WGS sequence"/>
</dbReference>
<evidence type="ECO:0000256" key="4">
    <source>
        <dbReference type="SAM" id="MobiDB-lite"/>
    </source>
</evidence>
<sequence>MDLSGMDLSGLEASQPTGQLRRPAKSTTKTVQTERQQGKKKHTRTLDMGLLPPESSSTSTSHDELLATKWLPVKKLNELAESEGLIYKKGKFSAIEAQQIKEAVENYARNNSMTVEQVRDELIHSSERRKDQKFFSEMAAAVPLRPVIAVYHYIRRAYHPNQKMGDWTSEQDSALKDAVIRLGPKWEKVAPEVGRAASDCRDRYRNHIHHRDRRKSGAWTKAEEEELVKIITSLTNKEVKDLKAEGEIFWVAVSEKMQGTRSPQQCRIKWLDSLMNRLRNEGENSRWSSQDAFILVHKVDSLGVRDDSEIDWKRLPDPDWNAWSAHVLQRRWLTLKRAVKGYEDMTHQEIMDILRTKFAQLPSSPPKSKRKVVSTLTIDEDEATSEEMSEASATMTTKYGSKSKAQKAPVAPSESSDDSSSDSDSDESD</sequence>
<dbReference type="InterPro" id="IPR009057">
    <property type="entry name" value="Homeodomain-like_sf"/>
</dbReference>
<feature type="domain" description="Myb-like" evidence="5">
    <location>
        <begin position="211"/>
        <end position="274"/>
    </location>
</feature>
<dbReference type="PANTHER" id="PTHR46380">
    <property type="entry name" value="CYCLIN-D-BINDING MYB-LIKE TRANSCRIPTION FACTOR 1"/>
    <property type="match status" value="1"/>
</dbReference>
<organism evidence="7 8">
    <name type="scientific">Pterulicium gracile</name>
    <dbReference type="NCBI Taxonomy" id="1884261"/>
    <lineage>
        <taxon>Eukaryota</taxon>
        <taxon>Fungi</taxon>
        <taxon>Dikarya</taxon>
        <taxon>Basidiomycota</taxon>
        <taxon>Agaricomycotina</taxon>
        <taxon>Agaricomycetes</taxon>
        <taxon>Agaricomycetidae</taxon>
        <taxon>Agaricales</taxon>
        <taxon>Pleurotineae</taxon>
        <taxon>Pterulaceae</taxon>
        <taxon>Pterulicium</taxon>
    </lineage>
</organism>
<dbReference type="STRING" id="1884261.A0A5C3QEL5"/>
<dbReference type="GO" id="GO:0003700">
    <property type="term" value="F:DNA-binding transcription factor activity"/>
    <property type="evidence" value="ECO:0007669"/>
    <property type="project" value="TreeGrafter"/>
</dbReference>
<evidence type="ECO:0000313" key="7">
    <source>
        <dbReference type="EMBL" id="TFL00515.1"/>
    </source>
</evidence>
<comment type="subcellular location">
    <subcellularLocation>
        <location evidence="1">Nucleus</location>
    </subcellularLocation>
</comment>
<feature type="region of interest" description="Disordered" evidence="4">
    <location>
        <begin position="360"/>
        <end position="429"/>
    </location>
</feature>
<dbReference type="SUPFAM" id="SSF46689">
    <property type="entry name" value="Homeodomain-like"/>
    <property type="match status" value="2"/>
</dbReference>
<dbReference type="InterPro" id="IPR017930">
    <property type="entry name" value="Myb_dom"/>
</dbReference>